<protein>
    <submittedName>
        <fullName evidence="1">Uncharacterized protein</fullName>
    </submittedName>
</protein>
<dbReference type="OrthoDB" id="766510at2"/>
<dbReference type="Proteomes" id="UP000223749">
    <property type="component" value="Chromosome"/>
</dbReference>
<gene>
    <name evidence="1" type="ORF">CPT03_10340</name>
</gene>
<dbReference type="KEGG" id="pgs:CPT03_10340"/>
<accession>A0A2D1U5G3</accession>
<keyword evidence="2" id="KW-1185">Reference proteome</keyword>
<dbReference type="AlphaFoldDB" id="A0A2D1U5G3"/>
<name>A0A2D1U5G3_9SPHI</name>
<organism evidence="1 2">
    <name type="scientific">Pedobacter ginsengisoli</name>
    <dbReference type="NCBI Taxonomy" id="363852"/>
    <lineage>
        <taxon>Bacteria</taxon>
        <taxon>Pseudomonadati</taxon>
        <taxon>Bacteroidota</taxon>
        <taxon>Sphingobacteriia</taxon>
        <taxon>Sphingobacteriales</taxon>
        <taxon>Sphingobacteriaceae</taxon>
        <taxon>Pedobacter</taxon>
    </lineage>
</organism>
<dbReference type="RefSeq" id="WP_099438780.1">
    <property type="nucleotide sequence ID" value="NZ_CP024091.1"/>
</dbReference>
<reference evidence="1 2" key="1">
    <citation type="submission" date="2017-10" db="EMBL/GenBank/DDBJ databases">
        <title>Whole genome of Pedobacter ginsengisoli T01R-27 isolated from tomato rhizosphere.</title>
        <authorList>
            <person name="Weon H.-Y."/>
            <person name="Lee S.A."/>
            <person name="Sang M.K."/>
            <person name="Song J."/>
        </authorList>
    </citation>
    <scope>NUCLEOTIDE SEQUENCE [LARGE SCALE GENOMIC DNA]</scope>
    <source>
        <strain evidence="1 2">T01R-27</strain>
    </source>
</reference>
<sequence length="152" mass="17635">MKTTKPTFVMATICLNFSYAQLKEKSPAENQLQLFQYGFSGFNSGYKPGFRIKKEVANRGKTITVRNYTVQQLFAIAYGTGTPINHEQVIIDVAEPKKLQQIRCYKLFVPQQQIDNFYTIMQQNLHMEFPDYNITIEQKGNENYMIIKDADD</sequence>
<evidence type="ECO:0000313" key="2">
    <source>
        <dbReference type="Proteomes" id="UP000223749"/>
    </source>
</evidence>
<dbReference type="EMBL" id="CP024091">
    <property type="protein sequence ID" value="ATP56846.1"/>
    <property type="molecule type" value="Genomic_DNA"/>
</dbReference>
<proteinExistence type="predicted"/>
<evidence type="ECO:0000313" key="1">
    <source>
        <dbReference type="EMBL" id="ATP56846.1"/>
    </source>
</evidence>